<dbReference type="AlphaFoldDB" id="A0A133VEL1"/>
<dbReference type="InterPro" id="IPR035952">
    <property type="entry name" value="Rhomboid-like_sf"/>
</dbReference>
<dbReference type="Proteomes" id="UP000070076">
    <property type="component" value="Unassembled WGS sequence"/>
</dbReference>
<evidence type="ECO:0000256" key="1">
    <source>
        <dbReference type="ARBA" id="ARBA00004141"/>
    </source>
</evidence>
<keyword evidence="3 5" id="KW-1133">Transmembrane helix</keyword>
<evidence type="ECO:0000256" key="4">
    <source>
        <dbReference type="ARBA" id="ARBA00023136"/>
    </source>
</evidence>
<evidence type="ECO:0000256" key="3">
    <source>
        <dbReference type="ARBA" id="ARBA00022989"/>
    </source>
</evidence>
<evidence type="ECO:0000259" key="6">
    <source>
        <dbReference type="Pfam" id="PF01694"/>
    </source>
</evidence>
<organism evidence="7 8">
    <name type="scientific">candidate division MSBL1 archaeon SCGC-AAA261O19</name>
    <dbReference type="NCBI Taxonomy" id="1698277"/>
    <lineage>
        <taxon>Archaea</taxon>
        <taxon>Methanobacteriati</taxon>
        <taxon>Methanobacteriota</taxon>
        <taxon>candidate division MSBL1</taxon>
    </lineage>
</organism>
<dbReference type="InterPro" id="IPR022764">
    <property type="entry name" value="Peptidase_S54_rhomboid_dom"/>
</dbReference>
<sequence>MSPAEFGISWASFLEGDWFRLLSFMFVHVRGEHLITNLVALILVGVMAHELGFSSAKILGVFFSVSILSILPLLLLTPAQFVGASASIYGLLGAGVVELRRRGILPLTLLGLLTLVILASSGADIATLSLLAATLMLAAHTIALFLGAIYQIETSKSRP</sequence>
<feature type="transmembrane region" description="Helical" evidence="5">
    <location>
        <begin position="129"/>
        <end position="150"/>
    </location>
</feature>
<dbReference type="EMBL" id="LHYB01000009">
    <property type="protein sequence ID" value="KXB04854.1"/>
    <property type="molecule type" value="Genomic_DNA"/>
</dbReference>
<dbReference type="Pfam" id="PF01694">
    <property type="entry name" value="Rhomboid"/>
    <property type="match status" value="1"/>
</dbReference>
<keyword evidence="2 5" id="KW-0812">Transmembrane</keyword>
<dbReference type="Gene3D" id="1.20.1540.10">
    <property type="entry name" value="Rhomboid-like"/>
    <property type="match status" value="1"/>
</dbReference>
<feature type="transmembrane region" description="Helical" evidence="5">
    <location>
        <begin position="34"/>
        <end position="51"/>
    </location>
</feature>
<evidence type="ECO:0000256" key="5">
    <source>
        <dbReference type="SAM" id="Phobius"/>
    </source>
</evidence>
<comment type="caution">
    <text evidence="7">The sequence shown here is derived from an EMBL/GenBank/DDBJ whole genome shotgun (WGS) entry which is preliminary data.</text>
</comment>
<dbReference type="SUPFAM" id="SSF144091">
    <property type="entry name" value="Rhomboid-like"/>
    <property type="match status" value="1"/>
</dbReference>
<protein>
    <recommendedName>
        <fullName evidence="6">Peptidase S54 rhomboid domain-containing protein</fullName>
    </recommendedName>
</protein>
<reference evidence="7 8" key="1">
    <citation type="journal article" date="2016" name="Sci. Rep.">
        <title>Metabolic traits of an uncultured archaeal lineage -MSBL1- from brine pools of the Red Sea.</title>
        <authorList>
            <person name="Mwirichia R."/>
            <person name="Alam I."/>
            <person name="Rashid M."/>
            <person name="Vinu M."/>
            <person name="Ba-Alawi W."/>
            <person name="Anthony Kamau A."/>
            <person name="Kamanda Ngugi D."/>
            <person name="Goker M."/>
            <person name="Klenk H.P."/>
            <person name="Bajic V."/>
            <person name="Stingl U."/>
        </authorList>
    </citation>
    <scope>NUCLEOTIDE SEQUENCE [LARGE SCALE GENOMIC DNA]</scope>
    <source>
        <strain evidence="7">SCGC-AAA261O19</strain>
    </source>
</reference>
<dbReference type="GO" id="GO:0004252">
    <property type="term" value="F:serine-type endopeptidase activity"/>
    <property type="evidence" value="ECO:0007669"/>
    <property type="project" value="InterPro"/>
</dbReference>
<feature type="transmembrane region" description="Helical" evidence="5">
    <location>
        <begin position="58"/>
        <end position="75"/>
    </location>
</feature>
<name>A0A133VEL1_9EURY</name>
<evidence type="ECO:0000313" key="7">
    <source>
        <dbReference type="EMBL" id="KXB04854.1"/>
    </source>
</evidence>
<evidence type="ECO:0000313" key="8">
    <source>
        <dbReference type="Proteomes" id="UP000070076"/>
    </source>
</evidence>
<gene>
    <name evidence="7" type="ORF">AKJ48_01235</name>
</gene>
<keyword evidence="8" id="KW-1185">Reference proteome</keyword>
<proteinExistence type="predicted"/>
<dbReference type="GO" id="GO:0016020">
    <property type="term" value="C:membrane"/>
    <property type="evidence" value="ECO:0007669"/>
    <property type="project" value="UniProtKB-SubCell"/>
</dbReference>
<comment type="subcellular location">
    <subcellularLocation>
        <location evidence="1">Membrane</location>
        <topology evidence="1">Multi-pass membrane protein</topology>
    </subcellularLocation>
</comment>
<evidence type="ECO:0000256" key="2">
    <source>
        <dbReference type="ARBA" id="ARBA00022692"/>
    </source>
</evidence>
<keyword evidence="4 5" id="KW-0472">Membrane</keyword>
<feature type="domain" description="Peptidase S54 rhomboid" evidence="6">
    <location>
        <begin position="16"/>
        <end position="152"/>
    </location>
</feature>
<feature type="transmembrane region" description="Helical" evidence="5">
    <location>
        <begin position="104"/>
        <end position="123"/>
    </location>
</feature>
<accession>A0A133VEL1</accession>